<gene>
    <name evidence="2" type="ORF">FOZ62_025722</name>
    <name evidence="3" type="ORF">FOZ63_011821</name>
</gene>
<dbReference type="EMBL" id="JABANO010003738">
    <property type="protein sequence ID" value="KAF4756364.1"/>
    <property type="molecule type" value="Genomic_DNA"/>
</dbReference>
<reference evidence="4 5" key="1">
    <citation type="submission" date="2020-04" db="EMBL/GenBank/DDBJ databases">
        <title>Perkinsus olseni comparative genomics.</title>
        <authorList>
            <person name="Bogema D.R."/>
        </authorList>
    </citation>
    <scope>NUCLEOTIDE SEQUENCE [LARGE SCALE GENOMIC DNA]</scope>
    <source>
        <strain evidence="2">ATCC PRA-205</strain>
        <strain evidence="3 4">ATCC PRA-207</strain>
    </source>
</reference>
<dbReference type="AlphaFoldDB" id="A0A7J6TEH3"/>
<protein>
    <submittedName>
        <fullName evidence="2">Uncharacterized protein</fullName>
    </submittedName>
</protein>
<name>A0A7J6TEH3_PEROL</name>
<organism evidence="2 5">
    <name type="scientific">Perkinsus olseni</name>
    <name type="common">Perkinsus atlanticus</name>
    <dbReference type="NCBI Taxonomy" id="32597"/>
    <lineage>
        <taxon>Eukaryota</taxon>
        <taxon>Sar</taxon>
        <taxon>Alveolata</taxon>
        <taxon>Perkinsozoa</taxon>
        <taxon>Perkinsea</taxon>
        <taxon>Perkinsida</taxon>
        <taxon>Perkinsidae</taxon>
        <taxon>Perkinsus</taxon>
    </lineage>
</organism>
<feature type="non-terminal residue" evidence="2">
    <location>
        <position position="1"/>
    </location>
</feature>
<keyword evidence="4" id="KW-1185">Reference proteome</keyword>
<comment type="caution">
    <text evidence="2">The sequence shown here is derived from an EMBL/GenBank/DDBJ whole genome shotgun (WGS) entry which is preliminary data.</text>
</comment>
<proteinExistence type="predicted"/>
<feature type="compositionally biased region" description="Low complexity" evidence="1">
    <location>
        <begin position="17"/>
        <end position="58"/>
    </location>
</feature>
<feature type="compositionally biased region" description="Pro residues" evidence="1">
    <location>
        <begin position="59"/>
        <end position="69"/>
    </location>
</feature>
<accession>A0A7J6TEH3</accession>
<sequence length="178" mass="18555">GNATTTPGPTPTPTTGPAPRTTTGPAPTTTPGPNTTFAPNTTQPSPTTTPGTSTTPGPTTTPAPSPAPYPTGFFKGSGTVAGATFNISALFSDTTTVLENMNVTVPGIPPIQIEQLPYTMIGTRLNITDFSKVPSAFRQFIQIAKIDYYSGNQTIFFSIPGVVNVTLSRPPSSRRLKR</sequence>
<dbReference type="Proteomes" id="UP000553632">
    <property type="component" value="Unassembled WGS sequence"/>
</dbReference>
<dbReference type="EMBL" id="JABANM010008078">
    <property type="protein sequence ID" value="KAF4743217.1"/>
    <property type="molecule type" value="Genomic_DNA"/>
</dbReference>
<feature type="region of interest" description="Disordered" evidence="1">
    <location>
        <begin position="1"/>
        <end position="71"/>
    </location>
</feature>
<evidence type="ECO:0000313" key="4">
    <source>
        <dbReference type="Proteomes" id="UP000553632"/>
    </source>
</evidence>
<evidence type="ECO:0000313" key="2">
    <source>
        <dbReference type="EMBL" id="KAF4743217.1"/>
    </source>
</evidence>
<dbReference type="Proteomes" id="UP000574390">
    <property type="component" value="Unassembled WGS sequence"/>
</dbReference>
<evidence type="ECO:0000256" key="1">
    <source>
        <dbReference type="SAM" id="MobiDB-lite"/>
    </source>
</evidence>
<evidence type="ECO:0000313" key="3">
    <source>
        <dbReference type="EMBL" id="KAF4756364.1"/>
    </source>
</evidence>
<evidence type="ECO:0000313" key="5">
    <source>
        <dbReference type="Proteomes" id="UP000574390"/>
    </source>
</evidence>